<evidence type="ECO:0000256" key="2">
    <source>
        <dbReference type="PROSITE-ProRule" id="PRU00176"/>
    </source>
</evidence>
<accession>A0A395HPQ5</accession>
<dbReference type="CDD" id="cd00590">
    <property type="entry name" value="RRM_SF"/>
    <property type="match status" value="1"/>
</dbReference>
<evidence type="ECO:0000313" key="5">
    <source>
        <dbReference type="EMBL" id="RAL09807.1"/>
    </source>
</evidence>
<dbReference type="STRING" id="1450537.A0A395HPQ5"/>
<dbReference type="InterPro" id="IPR035979">
    <property type="entry name" value="RBD_domain_sf"/>
</dbReference>
<feature type="non-terminal residue" evidence="5">
    <location>
        <position position="1"/>
    </location>
</feature>
<feature type="compositionally biased region" description="Low complexity" evidence="3">
    <location>
        <begin position="183"/>
        <end position="192"/>
    </location>
</feature>
<dbReference type="AlphaFoldDB" id="A0A395HPQ5"/>
<dbReference type="SUPFAM" id="SSF54928">
    <property type="entry name" value="RNA-binding domain, RBD"/>
    <property type="match status" value="2"/>
</dbReference>
<gene>
    <name evidence="5" type="ORF">BO97DRAFT_351022</name>
</gene>
<name>A0A395HPQ5_ASPHC</name>
<sequence>EPEPKTTIFIGNLFYDVTAEDLKNQFSKFGTVRRVNLIHDQRGISKGFGYVDYDSVEAAQRAIQEMHLRIFEGRRASVQFAQTQMKQQRDSRPSKSLYIGNLPFEMTDSDLNELFSDIVNVIDVRVAIDRRTGQPRGFCHADFVDLESSRNAMEALSRKMPYGKKLRIDYSTKHKGLNRQESSENAETAESAGIAEPSEADQVDRTNRVE</sequence>
<dbReference type="PANTHER" id="PTHR48027">
    <property type="entry name" value="HETEROGENEOUS NUCLEAR RIBONUCLEOPROTEIN 87F-RELATED"/>
    <property type="match status" value="1"/>
</dbReference>
<dbReference type="SMART" id="SM00360">
    <property type="entry name" value="RRM"/>
    <property type="match status" value="2"/>
</dbReference>
<dbReference type="GeneID" id="37196255"/>
<evidence type="ECO:0000256" key="1">
    <source>
        <dbReference type="ARBA" id="ARBA00022884"/>
    </source>
</evidence>
<feature type="region of interest" description="Disordered" evidence="3">
    <location>
        <begin position="169"/>
        <end position="210"/>
    </location>
</feature>
<evidence type="ECO:0000256" key="3">
    <source>
        <dbReference type="SAM" id="MobiDB-lite"/>
    </source>
</evidence>
<dbReference type="Pfam" id="PF00076">
    <property type="entry name" value="RRM_1"/>
    <property type="match status" value="2"/>
</dbReference>
<dbReference type="InterPro" id="IPR052462">
    <property type="entry name" value="SLIRP/GR-RBP-like"/>
</dbReference>
<organism evidence="5 6">
    <name type="scientific">Aspergillus homomorphus (strain CBS 101889)</name>
    <dbReference type="NCBI Taxonomy" id="1450537"/>
    <lineage>
        <taxon>Eukaryota</taxon>
        <taxon>Fungi</taxon>
        <taxon>Dikarya</taxon>
        <taxon>Ascomycota</taxon>
        <taxon>Pezizomycotina</taxon>
        <taxon>Eurotiomycetes</taxon>
        <taxon>Eurotiomycetidae</taxon>
        <taxon>Eurotiales</taxon>
        <taxon>Aspergillaceae</taxon>
        <taxon>Aspergillus</taxon>
        <taxon>Aspergillus subgen. Circumdati</taxon>
    </lineage>
</organism>
<dbReference type="Proteomes" id="UP000248961">
    <property type="component" value="Unassembled WGS sequence"/>
</dbReference>
<feature type="domain" description="RRM" evidence="4">
    <location>
        <begin position="95"/>
        <end position="173"/>
    </location>
</feature>
<dbReference type="InterPro" id="IPR000504">
    <property type="entry name" value="RRM_dom"/>
</dbReference>
<proteinExistence type="predicted"/>
<dbReference type="RefSeq" id="XP_025548961.1">
    <property type="nucleotide sequence ID" value="XM_025691966.1"/>
</dbReference>
<dbReference type="Gene3D" id="3.30.70.330">
    <property type="match status" value="2"/>
</dbReference>
<dbReference type="InterPro" id="IPR012677">
    <property type="entry name" value="Nucleotide-bd_a/b_plait_sf"/>
</dbReference>
<keyword evidence="1 2" id="KW-0694">RNA-binding</keyword>
<evidence type="ECO:0000313" key="6">
    <source>
        <dbReference type="Proteomes" id="UP000248961"/>
    </source>
</evidence>
<dbReference type="OrthoDB" id="6730379at2759"/>
<protein>
    <submittedName>
        <fullName evidence="5">Nucleic acid-binding protein</fullName>
    </submittedName>
</protein>
<reference evidence="5 6" key="1">
    <citation type="submission" date="2018-02" db="EMBL/GenBank/DDBJ databases">
        <title>The genomes of Aspergillus section Nigri reveals drivers in fungal speciation.</title>
        <authorList>
            <consortium name="DOE Joint Genome Institute"/>
            <person name="Vesth T.C."/>
            <person name="Nybo J."/>
            <person name="Theobald S."/>
            <person name="Brandl J."/>
            <person name="Frisvad J.C."/>
            <person name="Nielsen K.F."/>
            <person name="Lyhne E.K."/>
            <person name="Kogle M.E."/>
            <person name="Kuo A."/>
            <person name="Riley R."/>
            <person name="Clum A."/>
            <person name="Nolan M."/>
            <person name="Lipzen A."/>
            <person name="Salamov A."/>
            <person name="Henrissat B."/>
            <person name="Wiebenga A."/>
            <person name="De vries R.P."/>
            <person name="Grigoriev I.V."/>
            <person name="Mortensen U.H."/>
            <person name="Andersen M.R."/>
            <person name="Baker S.E."/>
        </authorList>
    </citation>
    <scope>NUCLEOTIDE SEQUENCE [LARGE SCALE GENOMIC DNA]</scope>
    <source>
        <strain evidence="5 6">CBS 101889</strain>
    </source>
</reference>
<dbReference type="PROSITE" id="PS50102">
    <property type="entry name" value="RRM"/>
    <property type="match status" value="2"/>
</dbReference>
<dbReference type="VEuPathDB" id="FungiDB:BO97DRAFT_351022"/>
<evidence type="ECO:0000259" key="4">
    <source>
        <dbReference type="PROSITE" id="PS50102"/>
    </source>
</evidence>
<keyword evidence="6" id="KW-1185">Reference proteome</keyword>
<dbReference type="GO" id="GO:0003723">
    <property type="term" value="F:RNA binding"/>
    <property type="evidence" value="ECO:0007669"/>
    <property type="project" value="UniProtKB-UniRule"/>
</dbReference>
<dbReference type="EMBL" id="KZ824300">
    <property type="protein sequence ID" value="RAL09807.1"/>
    <property type="molecule type" value="Genomic_DNA"/>
</dbReference>
<feature type="domain" description="RRM" evidence="4">
    <location>
        <begin position="6"/>
        <end position="83"/>
    </location>
</feature>